<organism evidence="1 2">
    <name type="scientific">Porites lobata</name>
    <dbReference type="NCBI Taxonomy" id="104759"/>
    <lineage>
        <taxon>Eukaryota</taxon>
        <taxon>Metazoa</taxon>
        <taxon>Cnidaria</taxon>
        <taxon>Anthozoa</taxon>
        <taxon>Hexacorallia</taxon>
        <taxon>Scleractinia</taxon>
        <taxon>Fungiina</taxon>
        <taxon>Poritidae</taxon>
        <taxon>Porites</taxon>
    </lineage>
</organism>
<evidence type="ECO:0000313" key="2">
    <source>
        <dbReference type="Proteomes" id="UP001159405"/>
    </source>
</evidence>
<proteinExistence type="predicted"/>
<feature type="non-terminal residue" evidence="1">
    <location>
        <position position="1"/>
    </location>
</feature>
<name>A0ABN8QV58_9CNID</name>
<protein>
    <submittedName>
        <fullName evidence="1">Uncharacterized protein</fullName>
    </submittedName>
</protein>
<dbReference type="Proteomes" id="UP001159405">
    <property type="component" value="Unassembled WGS sequence"/>
</dbReference>
<keyword evidence="2" id="KW-1185">Reference proteome</keyword>
<accession>A0ABN8QV58</accession>
<dbReference type="PANTHER" id="PTHR34239">
    <property type="entry name" value="APPLE DOMAIN-CONTAINING PROTEIN"/>
    <property type="match status" value="1"/>
</dbReference>
<dbReference type="PANTHER" id="PTHR34239:SF2">
    <property type="entry name" value="TRANSPOSABLE ELEMENT P TRANSPOSASE_THAP9 CONSERVED DOMAIN-CONTAINING PROTEIN"/>
    <property type="match status" value="1"/>
</dbReference>
<evidence type="ECO:0000313" key="1">
    <source>
        <dbReference type="EMBL" id="CAH3168573.1"/>
    </source>
</evidence>
<sequence>SINEFNLKQGELIKRDLNGDPNDKFKQLCSSQNPVTKGLFGDDLPKSVKEINETNKVDVKNIHKTSETNIFCFTEQRFENVAYIDDTYLKGNTFSDNETNVSITVRLFTDLALT</sequence>
<comment type="caution">
    <text evidence="1">The sequence shown here is derived from an EMBL/GenBank/DDBJ whole genome shotgun (WGS) entry which is preliminary data.</text>
</comment>
<dbReference type="EMBL" id="CALNXK010000145">
    <property type="protein sequence ID" value="CAH3168573.1"/>
    <property type="molecule type" value="Genomic_DNA"/>
</dbReference>
<reference evidence="1 2" key="1">
    <citation type="submission" date="2022-05" db="EMBL/GenBank/DDBJ databases">
        <authorList>
            <consortium name="Genoscope - CEA"/>
            <person name="William W."/>
        </authorList>
    </citation>
    <scope>NUCLEOTIDE SEQUENCE [LARGE SCALE GENOMIC DNA]</scope>
</reference>
<gene>
    <name evidence="1" type="ORF">PLOB_00009283</name>
</gene>